<dbReference type="EMBL" id="JADIVZ010000001">
    <property type="protein sequence ID" value="MBF4160460.1"/>
    <property type="molecule type" value="Genomic_DNA"/>
</dbReference>
<keyword evidence="1" id="KW-0472">Membrane</keyword>
<protein>
    <submittedName>
        <fullName evidence="3">Pilus assembly protein</fullName>
    </submittedName>
</protein>
<keyword evidence="4" id="KW-1185">Reference proteome</keyword>
<evidence type="ECO:0000256" key="1">
    <source>
        <dbReference type="SAM" id="Phobius"/>
    </source>
</evidence>
<dbReference type="Pfam" id="PF07811">
    <property type="entry name" value="TadE"/>
    <property type="match status" value="1"/>
</dbReference>
<evidence type="ECO:0000259" key="2">
    <source>
        <dbReference type="Pfam" id="PF07811"/>
    </source>
</evidence>
<gene>
    <name evidence="3" type="ORF">ISG29_02085</name>
</gene>
<proteinExistence type="predicted"/>
<name>A0A930Y4Q8_9ACTN</name>
<dbReference type="InterPro" id="IPR012495">
    <property type="entry name" value="TadE-like_dom"/>
</dbReference>
<comment type="caution">
    <text evidence="3">The sequence shown here is derived from an EMBL/GenBank/DDBJ whole genome shotgun (WGS) entry which is preliminary data.</text>
</comment>
<reference evidence="3" key="1">
    <citation type="submission" date="2020-11" db="EMBL/GenBank/DDBJ databases">
        <title>Nocardioides sp. CBS4Y-1, whole genome shotgun sequence.</title>
        <authorList>
            <person name="Tuo L."/>
        </authorList>
    </citation>
    <scope>NUCLEOTIDE SEQUENCE</scope>
    <source>
        <strain evidence="3">CBS4Y-1</strain>
    </source>
</reference>
<evidence type="ECO:0000313" key="3">
    <source>
        <dbReference type="EMBL" id="MBF4160460.1"/>
    </source>
</evidence>
<keyword evidence="1" id="KW-1133">Transmembrane helix</keyword>
<organism evidence="3 4">
    <name type="scientific">Nocardioides acrostichi</name>
    <dbReference type="NCBI Taxonomy" id="2784339"/>
    <lineage>
        <taxon>Bacteria</taxon>
        <taxon>Bacillati</taxon>
        <taxon>Actinomycetota</taxon>
        <taxon>Actinomycetes</taxon>
        <taxon>Propionibacteriales</taxon>
        <taxon>Nocardioidaceae</taxon>
        <taxon>Nocardioides</taxon>
    </lineage>
</organism>
<accession>A0A930Y4Q8</accession>
<keyword evidence="1" id="KW-0812">Transmembrane</keyword>
<evidence type="ECO:0000313" key="4">
    <source>
        <dbReference type="Proteomes" id="UP000656804"/>
    </source>
</evidence>
<feature type="domain" description="TadE-like" evidence="2">
    <location>
        <begin position="9"/>
        <end position="51"/>
    </location>
</feature>
<feature type="transmembrane region" description="Helical" evidence="1">
    <location>
        <begin position="12"/>
        <end position="35"/>
    </location>
</feature>
<sequence length="141" mass="14547">MVFSRRERGAAAVEFALVAPLLVVLVWGIISYGYMLSFRQALSQGAAEGARSAAVQATAYDASQQTARTTAAKDSLDEAMASYGVSCSGGATCAVAYVPCGSNTCVSVTVTYPYGAHPLIPSIPMVPLPASLAYTATVRVS</sequence>
<dbReference type="AlphaFoldDB" id="A0A930Y4Q8"/>
<dbReference type="Proteomes" id="UP000656804">
    <property type="component" value="Unassembled WGS sequence"/>
</dbReference>
<dbReference type="RefSeq" id="WP_194501686.1">
    <property type="nucleotide sequence ID" value="NZ_JADIVZ010000001.1"/>
</dbReference>